<evidence type="ECO:0008006" key="4">
    <source>
        <dbReference type="Google" id="ProtNLM"/>
    </source>
</evidence>
<dbReference type="Proteomes" id="UP000231436">
    <property type="component" value="Unassembled WGS sequence"/>
</dbReference>
<reference evidence="3" key="1">
    <citation type="submission" date="2017-09" db="EMBL/GenBank/DDBJ databases">
        <title>Depth-based differentiation of microbial function through sediment-hosted aquifers and enrichment of novel symbionts in the deep terrestrial subsurface.</title>
        <authorList>
            <person name="Probst A.J."/>
            <person name="Ladd B."/>
            <person name="Jarett J.K."/>
            <person name="Geller-Mcgrath D.E."/>
            <person name="Sieber C.M.K."/>
            <person name="Emerson J.B."/>
            <person name="Anantharaman K."/>
            <person name="Thomas B.C."/>
            <person name="Malmstrom R."/>
            <person name="Stieglmeier M."/>
            <person name="Klingl A."/>
            <person name="Woyke T."/>
            <person name="Ryan C.M."/>
            <person name="Banfield J.F."/>
        </authorList>
    </citation>
    <scope>NUCLEOTIDE SEQUENCE [LARGE SCALE GENOMIC DNA]</scope>
</reference>
<name>A0A2M8LHV2_9BACT</name>
<evidence type="ECO:0000256" key="1">
    <source>
        <dbReference type="SAM" id="SignalP"/>
    </source>
</evidence>
<comment type="caution">
    <text evidence="2">The sequence shown here is derived from an EMBL/GenBank/DDBJ whole genome shotgun (WGS) entry which is preliminary data.</text>
</comment>
<gene>
    <name evidence="2" type="ORF">COV05_02230</name>
</gene>
<proteinExistence type="predicted"/>
<accession>A0A2M8LHV2</accession>
<keyword evidence="1" id="KW-0732">Signal</keyword>
<feature type="chain" id="PRO_5014922105" description="Outer membrane protein beta-barrel domain-containing protein" evidence="1">
    <location>
        <begin position="21"/>
        <end position="190"/>
    </location>
</feature>
<dbReference type="EMBL" id="PFEU01000008">
    <property type="protein sequence ID" value="PJE76986.1"/>
    <property type="molecule type" value="Genomic_DNA"/>
</dbReference>
<feature type="signal peptide" evidence="1">
    <location>
        <begin position="1"/>
        <end position="20"/>
    </location>
</feature>
<evidence type="ECO:0000313" key="2">
    <source>
        <dbReference type="EMBL" id="PJE76986.1"/>
    </source>
</evidence>
<organism evidence="2 3">
    <name type="scientific">Candidatus Uhrbacteria bacterium CG10_big_fil_rev_8_21_14_0_10_48_16</name>
    <dbReference type="NCBI Taxonomy" id="1975038"/>
    <lineage>
        <taxon>Bacteria</taxon>
        <taxon>Candidatus Uhriibacteriota</taxon>
    </lineage>
</organism>
<protein>
    <recommendedName>
        <fullName evidence="4">Outer membrane protein beta-barrel domain-containing protein</fullName>
    </recommendedName>
</protein>
<sequence>MARLFLIMFLLMFAPNTASAGVNPQGIVMATGSGPLTEKIDFGVFASAFLLPGSDPLFFFYAGPGFQVTDWWWSSPRVGLVMDWPDSGHAAPILSLWNGLSFHDGDLTFFFETEVYVLNGGGLDYYGSYNVDLNVLPVSVGFHAEQLNEAVTTGPHISYPLNDHMVLGLQHHWDFAEVHAIRGTIEMKFD</sequence>
<evidence type="ECO:0000313" key="3">
    <source>
        <dbReference type="Proteomes" id="UP000231436"/>
    </source>
</evidence>
<dbReference type="AlphaFoldDB" id="A0A2M8LHV2"/>